<keyword evidence="2" id="KW-1185">Reference proteome</keyword>
<dbReference type="RefSeq" id="WP_344788742.1">
    <property type="nucleotide sequence ID" value="NZ_BAABCA010000005.1"/>
</dbReference>
<name>A0ABP8CDE7_9FLAO</name>
<accession>A0ABP8CDE7</accession>
<organism evidence="1 2">
    <name type="scientific">Postechiella marina</name>
    <dbReference type="NCBI Taxonomy" id="943941"/>
    <lineage>
        <taxon>Bacteria</taxon>
        <taxon>Pseudomonadati</taxon>
        <taxon>Bacteroidota</taxon>
        <taxon>Flavobacteriia</taxon>
        <taxon>Flavobacteriales</taxon>
        <taxon>Flavobacteriaceae</taxon>
        <taxon>Postechiella</taxon>
    </lineage>
</organism>
<proteinExistence type="predicted"/>
<dbReference type="Proteomes" id="UP001501496">
    <property type="component" value="Unassembled WGS sequence"/>
</dbReference>
<sequence>MIKKHSFFILIALPIFWYLIHAKNYNRLAKPNVTFVIDSTRYLSKFDFNYVKSKTSKIENHVDVYTKVCKLKNRIPKAFISKFLSSQKTVIGDQEYLDPNNFDAFCFKAYKEFPAYNLFTFTYENGTCCKTLYAVTTEKKSLKIINMGAIAFTGDESGWLGDKYGKWISNDIMDMMTISYYDDDFNPNNNNSRIDTTWSIIRIDKLGFFKEYAYKRVRYLDGRKIE</sequence>
<reference evidence="2" key="1">
    <citation type="journal article" date="2019" name="Int. J. Syst. Evol. Microbiol.">
        <title>The Global Catalogue of Microorganisms (GCM) 10K type strain sequencing project: providing services to taxonomists for standard genome sequencing and annotation.</title>
        <authorList>
            <consortium name="The Broad Institute Genomics Platform"/>
            <consortium name="The Broad Institute Genome Sequencing Center for Infectious Disease"/>
            <person name="Wu L."/>
            <person name="Ma J."/>
        </authorList>
    </citation>
    <scope>NUCLEOTIDE SEQUENCE [LARGE SCALE GENOMIC DNA]</scope>
    <source>
        <strain evidence="2">JCM 17630</strain>
    </source>
</reference>
<evidence type="ECO:0000313" key="2">
    <source>
        <dbReference type="Proteomes" id="UP001501496"/>
    </source>
</evidence>
<dbReference type="EMBL" id="BAABCA010000005">
    <property type="protein sequence ID" value="GAA4237902.1"/>
    <property type="molecule type" value="Genomic_DNA"/>
</dbReference>
<comment type="caution">
    <text evidence="1">The sequence shown here is derived from an EMBL/GenBank/DDBJ whole genome shotgun (WGS) entry which is preliminary data.</text>
</comment>
<evidence type="ECO:0000313" key="1">
    <source>
        <dbReference type="EMBL" id="GAA4237902.1"/>
    </source>
</evidence>
<protein>
    <submittedName>
        <fullName evidence="1">Uncharacterized protein</fullName>
    </submittedName>
</protein>
<gene>
    <name evidence="1" type="ORF">GCM10022291_26290</name>
</gene>